<dbReference type="EMBL" id="JAWDGP010005499">
    <property type="protein sequence ID" value="KAK3756491.1"/>
    <property type="molecule type" value="Genomic_DNA"/>
</dbReference>
<accession>A0AAE0YU25</accession>
<proteinExistence type="predicted"/>
<dbReference type="AlphaFoldDB" id="A0AAE0YU25"/>
<sequence length="85" mass="9329">MLCLYLYYEDYQQPSIKPSGLPSPPICHIQLGSWAGCCVSTFITKTTSILASSLVDCRHHQYATYNSVAGLDVVSPPLLRRLPAA</sequence>
<gene>
    <name evidence="1" type="ORF">RRG08_061553</name>
</gene>
<keyword evidence="2" id="KW-1185">Reference proteome</keyword>
<comment type="caution">
    <text evidence="1">The sequence shown here is derived from an EMBL/GenBank/DDBJ whole genome shotgun (WGS) entry which is preliminary data.</text>
</comment>
<evidence type="ECO:0000313" key="2">
    <source>
        <dbReference type="Proteomes" id="UP001283361"/>
    </source>
</evidence>
<protein>
    <submittedName>
        <fullName evidence="1">Uncharacterized protein</fullName>
    </submittedName>
</protein>
<reference evidence="1" key="1">
    <citation type="journal article" date="2023" name="G3 (Bethesda)">
        <title>A reference genome for the long-term kleptoplast-retaining sea slug Elysia crispata morphotype clarki.</title>
        <authorList>
            <person name="Eastman K.E."/>
            <person name="Pendleton A.L."/>
            <person name="Shaikh M.A."/>
            <person name="Suttiyut T."/>
            <person name="Ogas R."/>
            <person name="Tomko P."/>
            <person name="Gavelis G."/>
            <person name="Widhalm J.R."/>
            <person name="Wisecaver J.H."/>
        </authorList>
    </citation>
    <scope>NUCLEOTIDE SEQUENCE</scope>
    <source>
        <strain evidence="1">ECLA1</strain>
    </source>
</reference>
<organism evidence="1 2">
    <name type="scientific">Elysia crispata</name>
    <name type="common">lettuce slug</name>
    <dbReference type="NCBI Taxonomy" id="231223"/>
    <lineage>
        <taxon>Eukaryota</taxon>
        <taxon>Metazoa</taxon>
        <taxon>Spiralia</taxon>
        <taxon>Lophotrochozoa</taxon>
        <taxon>Mollusca</taxon>
        <taxon>Gastropoda</taxon>
        <taxon>Heterobranchia</taxon>
        <taxon>Euthyneura</taxon>
        <taxon>Panpulmonata</taxon>
        <taxon>Sacoglossa</taxon>
        <taxon>Placobranchoidea</taxon>
        <taxon>Plakobranchidae</taxon>
        <taxon>Elysia</taxon>
    </lineage>
</organism>
<name>A0AAE0YU25_9GAST</name>
<dbReference type="Proteomes" id="UP001283361">
    <property type="component" value="Unassembled WGS sequence"/>
</dbReference>
<evidence type="ECO:0000313" key="1">
    <source>
        <dbReference type="EMBL" id="KAK3756491.1"/>
    </source>
</evidence>